<keyword evidence="6" id="KW-0132">Cell division</keyword>
<feature type="compositionally biased region" description="Basic and acidic residues" evidence="15">
    <location>
        <begin position="703"/>
        <end position="724"/>
    </location>
</feature>
<dbReference type="SMART" id="SM01349">
    <property type="entry name" value="TOG"/>
    <property type="match status" value="2"/>
</dbReference>
<proteinExistence type="inferred from homology"/>
<evidence type="ECO:0000259" key="16">
    <source>
        <dbReference type="SMART" id="SM01349"/>
    </source>
</evidence>
<dbReference type="InterPro" id="IPR034085">
    <property type="entry name" value="TOG"/>
</dbReference>
<evidence type="ECO:0000256" key="11">
    <source>
        <dbReference type="ARBA" id="ARBA00023242"/>
    </source>
</evidence>
<evidence type="ECO:0000256" key="2">
    <source>
        <dbReference type="ARBA" id="ARBA00004186"/>
    </source>
</evidence>
<dbReference type="InterPro" id="IPR021133">
    <property type="entry name" value="HEAT_type_2"/>
</dbReference>
<feature type="coiled-coil region" evidence="14">
    <location>
        <begin position="890"/>
        <end position="917"/>
    </location>
</feature>
<reference evidence="18" key="1">
    <citation type="journal article" date="2017" name="Genome Biol.">
        <title>Comparative genomics reveals high biological diversity and specific adaptations in the industrially and medically important fungal genus Aspergillus.</title>
        <authorList>
            <person name="de Vries R.P."/>
            <person name="Riley R."/>
            <person name="Wiebenga A."/>
            <person name="Aguilar-Osorio G."/>
            <person name="Amillis S."/>
            <person name="Uchima C.A."/>
            <person name="Anderluh G."/>
            <person name="Asadollahi M."/>
            <person name="Askin M."/>
            <person name="Barry K."/>
            <person name="Battaglia E."/>
            <person name="Bayram O."/>
            <person name="Benocci T."/>
            <person name="Braus-Stromeyer S.A."/>
            <person name="Caldana C."/>
            <person name="Canovas D."/>
            <person name="Cerqueira G.C."/>
            <person name="Chen F."/>
            <person name="Chen W."/>
            <person name="Choi C."/>
            <person name="Clum A."/>
            <person name="Dos Santos R.A."/>
            <person name="Damasio A.R."/>
            <person name="Diallinas G."/>
            <person name="Emri T."/>
            <person name="Fekete E."/>
            <person name="Flipphi M."/>
            <person name="Freyberg S."/>
            <person name="Gallo A."/>
            <person name="Gournas C."/>
            <person name="Habgood R."/>
            <person name="Hainaut M."/>
            <person name="Harispe M.L."/>
            <person name="Henrissat B."/>
            <person name="Hilden K.S."/>
            <person name="Hope R."/>
            <person name="Hossain A."/>
            <person name="Karabika E."/>
            <person name="Karaffa L."/>
            <person name="Karanyi Z."/>
            <person name="Krasevec N."/>
            <person name="Kuo A."/>
            <person name="Kusch H."/>
            <person name="LaButti K."/>
            <person name="Lagendijk E.L."/>
            <person name="Lapidus A."/>
            <person name="Levasseur A."/>
            <person name="Lindquist E."/>
            <person name="Lipzen A."/>
            <person name="Logrieco A.F."/>
            <person name="MacCabe A."/>
            <person name="Maekelae M.R."/>
            <person name="Malavazi I."/>
            <person name="Melin P."/>
            <person name="Meyer V."/>
            <person name="Mielnichuk N."/>
            <person name="Miskei M."/>
            <person name="Molnar A.P."/>
            <person name="Mule G."/>
            <person name="Ngan C.Y."/>
            <person name="Orejas M."/>
            <person name="Orosz E."/>
            <person name="Ouedraogo J.P."/>
            <person name="Overkamp K.M."/>
            <person name="Park H.-S."/>
            <person name="Perrone G."/>
            <person name="Piumi F."/>
            <person name="Punt P.J."/>
            <person name="Ram A.F."/>
            <person name="Ramon A."/>
            <person name="Rauscher S."/>
            <person name="Record E."/>
            <person name="Riano-Pachon D.M."/>
            <person name="Robert V."/>
            <person name="Roehrig J."/>
            <person name="Ruller R."/>
            <person name="Salamov A."/>
            <person name="Salih N.S."/>
            <person name="Samson R.A."/>
            <person name="Sandor E."/>
            <person name="Sanguinetti M."/>
            <person name="Schuetze T."/>
            <person name="Sepcic K."/>
            <person name="Shelest E."/>
            <person name="Sherlock G."/>
            <person name="Sophianopoulou V."/>
            <person name="Squina F.M."/>
            <person name="Sun H."/>
            <person name="Susca A."/>
            <person name="Todd R.B."/>
            <person name="Tsang A."/>
            <person name="Unkles S.E."/>
            <person name="van de Wiele N."/>
            <person name="van Rossen-Uffink D."/>
            <person name="Oliveira J.V."/>
            <person name="Vesth T.C."/>
            <person name="Visser J."/>
            <person name="Yu J.-H."/>
            <person name="Zhou M."/>
            <person name="Andersen M.R."/>
            <person name="Archer D.B."/>
            <person name="Baker S.E."/>
            <person name="Benoit I."/>
            <person name="Brakhage A.A."/>
            <person name="Braus G.H."/>
            <person name="Fischer R."/>
            <person name="Frisvad J.C."/>
            <person name="Goldman G.H."/>
            <person name="Houbraken J."/>
            <person name="Oakley B."/>
            <person name="Pocsi I."/>
            <person name="Scazzocchio C."/>
            <person name="Seiboth B."/>
            <person name="vanKuyk P.A."/>
            <person name="Wortman J."/>
            <person name="Dyer P.S."/>
            <person name="Grigoriev I.V."/>
        </authorList>
    </citation>
    <scope>NUCLEOTIDE SEQUENCE [LARGE SCALE GENOMIC DNA]</scope>
    <source>
        <strain evidence="18">ITEM 5010</strain>
    </source>
</reference>
<feature type="compositionally biased region" description="Polar residues" evidence="15">
    <location>
        <begin position="806"/>
        <end position="817"/>
    </location>
</feature>
<comment type="subunit">
    <text evidence="4">Interacts with microtubules.</text>
</comment>
<dbReference type="PANTHER" id="PTHR21567:SF9">
    <property type="entry name" value="CLIP-ASSOCIATING PROTEIN"/>
    <property type="match status" value="1"/>
</dbReference>
<dbReference type="Proteomes" id="UP000188318">
    <property type="component" value="Unassembled WGS sequence"/>
</dbReference>
<gene>
    <name evidence="17" type="ORF">ASPCADRAFT_202657</name>
</gene>
<keyword evidence="14" id="KW-0175">Coiled coil</keyword>
<evidence type="ECO:0000256" key="4">
    <source>
        <dbReference type="ARBA" id="ARBA00011375"/>
    </source>
</evidence>
<dbReference type="GO" id="GO:0060172">
    <property type="term" value="P:astral microtubule depolymerization"/>
    <property type="evidence" value="ECO:0007669"/>
    <property type="project" value="TreeGrafter"/>
</dbReference>
<feature type="repeat" description="HEAT" evidence="13">
    <location>
        <begin position="92"/>
        <end position="128"/>
    </location>
</feature>
<evidence type="ECO:0000256" key="7">
    <source>
        <dbReference type="ARBA" id="ARBA00022701"/>
    </source>
</evidence>
<sequence length="1113" mass="124402">MEPKAAELVAILKNTNLAIDAKVTFLNGVKSDIKQKNVPEDAVPSIFDALQLSIGSQHSALLSAGFSTLGHFLKRLFIQGQHDLVALQGRHLYPLLLERLGDHKERIRAQAAQAFTDLWPAAGRDVEQYVLELALAGKNNRAKEMSMLWLANMTKNHGLLFRSYVPSLVACLEDADSTVRDTAKSTVVDLFQDAPAHAKSDLRKQMSEHKVRKSIVSTILANIGLDSDEPELVSRPASRVSQRPASRASQRPVSRASRSESVETVVRRLPRPMSPQKPTVTASAAPATITQRLPRPMSPQKATDTASAAPAIIAQRLPRPASPQKPTASAAPSKPTSGPISQDDEKVEPLNVSSSREIDDILRTMTPYFEGRESEDNWMHREKSVLTLRRLLHGNAPEAYPQQLIAAIKSILDGIFKAVNSLRTTLGANGCLLVQDVARQCGPRMDPMMEIIMQNLMKLCASMKKITAQNGNITVDIVIANVSYTHRILQHITTASLDKNVQLRLYSAGWMKTLIVKQANNKASIEHGGGLELIEKGLRKGLSDANPDVRQAMRRTFWTFYSAWRIRAQTIMSDLDYKSRSLLEKDPANPNVEHANTDASKSSTTPAKPPRSVAALKEAIAAHKRKYLAPKQALPPRPESSSSQVSSLSSAPMRPAAKKPQPAPIGIENKQAHSVTVYEENDANISSNNDIERSDSPEQGANDENRDSAKQKAVDERPEDEPAHRLNRPRAPPLQELPSLHVPRTRQSSGVSVHDLQAASFETTQVQPDMLERLPDTPSQRANNEDQDTLKQKAVDEQPEDESAHHSNQSQISSPQELPSLHVPRTRRSSGISIHDIRAARFETAQQQFDERRRSISPRSEECAAAGRTLEKAIPRILSRDMDLLGYRKMQRLIQDYDRLFDEEQQYEELLNALLAELERAPEAKQLGSRRLMDFKTQVLITVQYTFRHMKRLVDRSSASTMELARFYPRILTALVRTRMHYEGSCHLALELTETAEEIITSIEQVEAVDTLVLMMMNEELNSRALFMGFSLLTMILRRMNTSGLRLPPRLIEKVGGPASKYMTVRFADVRQQATQLCVQLHKMTRNEEHFWKVLGHPNENSRRVLTYYIAKA</sequence>
<dbReference type="OrthoDB" id="46159at2759"/>
<dbReference type="Pfam" id="PF12348">
    <property type="entry name" value="CLASP_N"/>
    <property type="match status" value="2"/>
</dbReference>
<dbReference type="GO" id="GO:0090307">
    <property type="term" value="P:mitotic spindle assembly"/>
    <property type="evidence" value="ECO:0007669"/>
    <property type="project" value="TreeGrafter"/>
</dbReference>
<dbReference type="EMBL" id="KV907493">
    <property type="protein sequence ID" value="OOG00830.1"/>
    <property type="molecule type" value="Genomic_DNA"/>
</dbReference>
<organism evidence="17 18">
    <name type="scientific">Aspergillus carbonarius (strain ITEM 5010)</name>
    <dbReference type="NCBI Taxonomy" id="602072"/>
    <lineage>
        <taxon>Eukaryota</taxon>
        <taxon>Fungi</taxon>
        <taxon>Dikarya</taxon>
        <taxon>Ascomycota</taxon>
        <taxon>Pezizomycotina</taxon>
        <taxon>Eurotiomycetes</taxon>
        <taxon>Eurotiomycetidae</taxon>
        <taxon>Eurotiales</taxon>
        <taxon>Aspergillaceae</taxon>
        <taxon>Aspergillus</taxon>
        <taxon>Aspergillus subgen. Circumdati</taxon>
    </lineage>
</organism>
<dbReference type="STRING" id="602072.A0A1R3S237"/>
<keyword evidence="10" id="KW-0206">Cytoskeleton</keyword>
<feature type="region of interest" description="Disordered" evidence="15">
    <location>
        <begin position="585"/>
        <end position="613"/>
    </location>
</feature>
<name>A0A1R3S237_ASPC5</name>
<feature type="domain" description="TOG" evidence="16">
    <location>
        <begin position="4"/>
        <end position="215"/>
    </location>
</feature>
<feature type="compositionally biased region" description="Low complexity" evidence="15">
    <location>
        <begin position="640"/>
        <end position="650"/>
    </location>
</feature>
<evidence type="ECO:0000313" key="17">
    <source>
        <dbReference type="EMBL" id="OOG00830.1"/>
    </source>
</evidence>
<dbReference type="GO" id="GO:0008017">
    <property type="term" value="F:microtubule binding"/>
    <property type="evidence" value="ECO:0007669"/>
    <property type="project" value="TreeGrafter"/>
</dbReference>
<keyword evidence="9" id="KW-0131">Cell cycle</keyword>
<evidence type="ECO:0000256" key="14">
    <source>
        <dbReference type="SAM" id="Coils"/>
    </source>
</evidence>
<keyword evidence="11" id="KW-0539">Nucleus</keyword>
<dbReference type="GO" id="GO:0005634">
    <property type="term" value="C:nucleus"/>
    <property type="evidence" value="ECO:0007669"/>
    <property type="project" value="UniProtKB-SubCell"/>
</dbReference>
<evidence type="ECO:0000256" key="12">
    <source>
        <dbReference type="ARBA" id="ARBA00024889"/>
    </source>
</evidence>
<dbReference type="GO" id="GO:0005815">
    <property type="term" value="C:microtubule organizing center"/>
    <property type="evidence" value="ECO:0007669"/>
    <property type="project" value="TreeGrafter"/>
</dbReference>
<comment type="function">
    <text evidence="12">Microtubule binding protein that promotes the stabilization of dynamic microtubules. Required for mitotic spindle formation.</text>
</comment>
<evidence type="ECO:0000256" key="9">
    <source>
        <dbReference type="ARBA" id="ARBA00022776"/>
    </source>
</evidence>
<dbReference type="GO" id="GO:0005881">
    <property type="term" value="C:cytoplasmic microtubule"/>
    <property type="evidence" value="ECO:0007669"/>
    <property type="project" value="TreeGrafter"/>
</dbReference>
<evidence type="ECO:0000256" key="15">
    <source>
        <dbReference type="SAM" id="MobiDB-lite"/>
    </source>
</evidence>
<feature type="domain" description="TOG" evidence="16">
    <location>
        <begin position="354"/>
        <end position="595"/>
    </location>
</feature>
<dbReference type="GO" id="GO:0051301">
    <property type="term" value="P:cell division"/>
    <property type="evidence" value="ECO:0007669"/>
    <property type="project" value="UniProtKB-KW"/>
</dbReference>
<evidence type="ECO:0000256" key="3">
    <source>
        <dbReference type="ARBA" id="ARBA00009549"/>
    </source>
</evidence>
<dbReference type="GO" id="GO:0005876">
    <property type="term" value="C:spindle microtubule"/>
    <property type="evidence" value="ECO:0007669"/>
    <property type="project" value="TreeGrafter"/>
</dbReference>
<keyword evidence="5" id="KW-0963">Cytoplasm</keyword>
<dbReference type="Gene3D" id="1.25.10.10">
    <property type="entry name" value="Leucine-rich Repeat Variant"/>
    <property type="match status" value="2"/>
</dbReference>
<dbReference type="GO" id="GO:1990023">
    <property type="term" value="C:mitotic spindle midzone"/>
    <property type="evidence" value="ECO:0007669"/>
    <property type="project" value="TreeGrafter"/>
</dbReference>
<dbReference type="InterPro" id="IPR024395">
    <property type="entry name" value="CLASP_N_dom"/>
</dbReference>
<dbReference type="GO" id="GO:1902903">
    <property type="term" value="P:regulation of supramolecular fiber organization"/>
    <property type="evidence" value="ECO:0007669"/>
    <property type="project" value="UniProtKB-ARBA"/>
</dbReference>
<dbReference type="SUPFAM" id="SSF48371">
    <property type="entry name" value="ARM repeat"/>
    <property type="match status" value="1"/>
</dbReference>
<accession>A0A1R3S237</accession>
<evidence type="ECO:0000256" key="13">
    <source>
        <dbReference type="PROSITE-ProRule" id="PRU00103"/>
    </source>
</evidence>
<comment type="similarity">
    <text evidence="3">Belongs to the CLASP family.</text>
</comment>
<protein>
    <recommendedName>
        <fullName evidence="16">TOG domain-containing protein</fullName>
    </recommendedName>
</protein>
<dbReference type="VEuPathDB" id="FungiDB:ASPCADRAFT_202657"/>
<dbReference type="PROSITE" id="PS50077">
    <property type="entry name" value="HEAT_REPEAT"/>
    <property type="match status" value="1"/>
</dbReference>
<evidence type="ECO:0000256" key="5">
    <source>
        <dbReference type="ARBA" id="ARBA00022490"/>
    </source>
</evidence>
<keyword evidence="7" id="KW-0493">Microtubule</keyword>
<feature type="compositionally biased region" description="Polar residues" evidence="15">
    <location>
        <begin position="239"/>
        <end position="252"/>
    </location>
</feature>
<keyword evidence="18" id="KW-1185">Reference proteome</keyword>
<feature type="region of interest" description="Disordered" evidence="15">
    <location>
        <begin position="629"/>
        <end position="668"/>
    </location>
</feature>
<dbReference type="GO" id="GO:0031110">
    <property type="term" value="P:regulation of microtubule polymerization or depolymerization"/>
    <property type="evidence" value="ECO:0007669"/>
    <property type="project" value="UniProtKB-ARBA"/>
</dbReference>
<feature type="compositionally biased region" description="Polar residues" evidence="15">
    <location>
        <begin position="597"/>
        <end position="606"/>
    </location>
</feature>
<keyword evidence="9" id="KW-0498">Mitosis</keyword>
<evidence type="ECO:0000256" key="6">
    <source>
        <dbReference type="ARBA" id="ARBA00022618"/>
    </source>
</evidence>
<keyword evidence="8" id="KW-0677">Repeat</keyword>
<feature type="region of interest" description="Disordered" evidence="15">
    <location>
        <begin position="682"/>
        <end position="834"/>
    </location>
</feature>
<evidence type="ECO:0000256" key="8">
    <source>
        <dbReference type="ARBA" id="ARBA00022737"/>
    </source>
</evidence>
<evidence type="ECO:0000256" key="1">
    <source>
        <dbReference type="ARBA" id="ARBA00004123"/>
    </source>
</evidence>
<feature type="region of interest" description="Disordered" evidence="15">
    <location>
        <begin position="231"/>
        <end position="355"/>
    </location>
</feature>
<dbReference type="InterPro" id="IPR011989">
    <property type="entry name" value="ARM-like"/>
</dbReference>
<comment type="subcellular location">
    <subcellularLocation>
        <location evidence="2">Cytoplasm</location>
        <location evidence="2">Cytoskeleton</location>
        <location evidence="2">Spindle</location>
    </subcellularLocation>
    <subcellularLocation>
        <location evidence="1">Nucleus</location>
    </subcellularLocation>
</comment>
<dbReference type="OMA" id="ICKHAGY"/>
<evidence type="ECO:0000313" key="18">
    <source>
        <dbReference type="Proteomes" id="UP000188318"/>
    </source>
</evidence>
<dbReference type="PANTHER" id="PTHR21567">
    <property type="entry name" value="CLASP"/>
    <property type="match status" value="1"/>
</dbReference>
<evidence type="ECO:0000256" key="10">
    <source>
        <dbReference type="ARBA" id="ARBA00023212"/>
    </source>
</evidence>
<dbReference type="InterPro" id="IPR016024">
    <property type="entry name" value="ARM-type_fold"/>
</dbReference>
<dbReference type="AlphaFoldDB" id="A0A1R3S237"/>